<dbReference type="SUPFAM" id="SSF50978">
    <property type="entry name" value="WD40 repeat-like"/>
    <property type="match status" value="1"/>
</dbReference>
<sequence length="394" mass="43778">MDKSVTNVTFSNDGSQFILCTTDGYTIYSSWPPVILCRGGKGIDISVARTHQTSVLLGIVGSSNSMCLTKQTLLIWNAEEDRQIHAFAYPFQVIDFAFTNNQLVVLCQDFIEVRQLPEFNLLLRKAISSLKSPEAIGTDNASSTLFGKSCLLTDFEHNLVGFCGIVADPGKNIQEIRPPPLHPDQKEIPFTLLTRSDPEKSTSMRQSNSQSPAIQIVESIFTLAMKDTDFFSLIPSCQMFAFGFEDEKPAFVSFSSIKKTVVWNDLPKRPIYNILTDPTHTHFLMVSSDKLFKCYSPNLAADSSLPTSEPLEIPKELKDEFGKKSKVAWNPVLLHNASRVVVVSQTGQFFLLEMKSKVIRTVFQVQLKDLPGAHISSNSSLFTISTETPSLSST</sequence>
<gene>
    <name evidence="1" type="ORF">BLNAU_8774</name>
</gene>
<evidence type="ECO:0000313" key="1">
    <source>
        <dbReference type="EMBL" id="KAK2956210.1"/>
    </source>
</evidence>
<keyword evidence="2" id="KW-1185">Reference proteome</keyword>
<reference evidence="1 2" key="1">
    <citation type="journal article" date="2022" name="bioRxiv">
        <title>Genomics of Preaxostyla Flagellates Illuminates Evolutionary Transitions and the Path Towards Mitochondrial Loss.</title>
        <authorList>
            <person name="Novak L.V.F."/>
            <person name="Treitli S.C."/>
            <person name="Pyrih J."/>
            <person name="Halakuc P."/>
            <person name="Pipaliya S.V."/>
            <person name="Vacek V."/>
            <person name="Brzon O."/>
            <person name="Soukal P."/>
            <person name="Eme L."/>
            <person name="Dacks J.B."/>
            <person name="Karnkowska A."/>
            <person name="Elias M."/>
            <person name="Hampl V."/>
        </authorList>
    </citation>
    <scope>NUCLEOTIDE SEQUENCE [LARGE SCALE GENOMIC DNA]</scope>
    <source>
        <strain evidence="1">NAU3</strain>
        <tissue evidence="1">Gut</tissue>
    </source>
</reference>
<dbReference type="EMBL" id="JARBJD010000058">
    <property type="protein sequence ID" value="KAK2956210.1"/>
    <property type="molecule type" value="Genomic_DNA"/>
</dbReference>
<protein>
    <submittedName>
        <fullName evidence="1">Uncharacterized protein</fullName>
    </submittedName>
</protein>
<name>A0ABQ9XXM0_9EUKA</name>
<organism evidence="1 2">
    <name type="scientific">Blattamonas nauphoetae</name>
    <dbReference type="NCBI Taxonomy" id="2049346"/>
    <lineage>
        <taxon>Eukaryota</taxon>
        <taxon>Metamonada</taxon>
        <taxon>Preaxostyla</taxon>
        <taxon>Oxymonadida</taxon>
        <taxon>Blattamonas</taxon>
    </lineage>
</organism>
<comment type="caution">
    <text evidence="1">The sequence shown here is derived from an EMBL/GenBank/DDBJ whole genome shotgun (WGS) entry which is preliminary data.</text>
</comment>
<evidence type="ECO:0000313" key="2">
    <source>
        <dbReference type="Proteomes" id="UP001281761"/>
    </source>
</evidence>
<accession>A0ABQ9XXM0</accession>
<dbReference type="InterPro" id="IPR036322">
    <property type="entry name" value="WD40_repeat_dom_sf"/>
</dbReference>
<proteinExistence type="predicted"/>
<dbReference type="Proteomes" id="UP001281761">
    <property type="component" value="Unassembled WGS sequence"/>
</dbReference>